<keyword evidence="5" id="KW-0677">Repeat</keyword>
<dbReference type="STRING" id="8154.ENSACLP00000008695"/>
<dbReference type="AlphaFoldDB" id="A0A3P8NVH8"/>
<keyword evidence="7 10" id="KW-0472">Membrane</keyword>
<keyword evidence="3 10" id="KW-0812">Transmembrane</keyword>
<feature type="transmembrane region" description="Helical" evidence="10">
    <location>
        <begin position="627"/>
        <end position="650"/>
    </location>
</feature>
<dbReference type="PANTHER" id="PTHR48423:SF2">
    <property type="entry name" value="INTERLEUKIN-12 RECEPTOR SUBUNIT BETA-2"/>
    <property type="match status" value="1"/>
</dbReference>
<keyword evidence="4" id="KW-0732">Signal</keyword>
<sequence length="902" mass="100539">MTVSSVISRCIIVLLTFSINYFPLLPVGCQRAMTTRYTGYLVVEPAPLFLMGSNLTVYCHTHKCDWRAKIYMVLNGKPVDKWERINCTTVKFYLPSIWIPLSAAICSNYMHSVVNGVDLRAGLPPDKPDTITCETAKSSSLINCSWTRGQETYLPTLYNISVNRENGSQIRLFQIQDADKITIPRSMFDENTTYLIIITASNHFGTSQSDPVVLRVKDIVIPDAPIIMQIQFPSNSVAATLQWKSNESSVYLRPHVMLRTNNTSWEMRAGVELGKNLIRVDNLTHLTEYEFQMKICNTAPVPTHTNASSISARKALLCSKWSPSVRKKSPGKGPSQQLQVWRKVERQGTDGQRNVTVLWKPLPREDFSGKVIEYDIFLDNGQKLKTCAAECIQCSVQLPAEVSSLSISAVTTYGKSPPADVILRQSGVPGSLLIKFSPAADGSAVFVSWSWTTGNYPSTQEEELRYYVIERTIVSGEGLWWQKLAKDLNSTSITGLAPGVRYNISLYAVTTRGVSAPSSILLYSKEQKPLSGPNLSVLAHEARRIQIQWEELPVYQQRGFITKYNIYCKTPESKDKELNKTVSAPGPRQEWLNCPEGNVVLQMTASNSAGEGPRGRRIYSQPAAPPVGLVVVCVFIVAIFIAIIANLMCWRCVRERIKQKCISWGPAWLVENLPKPGHSNAIRLLEHDGVEPLFSCTHNDPPLSPITVISQEERDEIYPNIHVEESQIGSGPLTVKTPFLMSDTEKMLVDRRLEHVCYKPQIGMMTSEEEEVNEVEEKQMDAPLNGEDGSCSSVFEGLLSGLLLSVDVNSSYSSRERTHGFLNDRLRPKPPEPSTISRGFQFLQQHRGTVDEVETDSPSLDLPQDEIMTPDTADPSLSQCTGEIILFGGYFPQIAAVSSDQL</sequence>
<dbReference type="SUPFAM" id="SSF49265">
    <property type="entry name" value="Fibronectin type III"/>
    <property type="match status" value="2"/>
</dbReference>
<dbReference type="InterPro" id="IPR013783">
    <property type="entry name" value="Ig-like_fold"/>
</dbReference>
<evidence type="ECO:0000313" key="12">
    <source>
        <dbReference type="Ensembl" id="ENSACLP00000008695.2"/>
    </source>
</evidence>
<keyword evidence="13" id="KW-1185">Reference proteome</keyword>
<organism evidence="12 13">
    <name type="scientific">Astatotilapia calliptera</name>
    <name type="common">Eastern happy</name>
    <name type="synonym">Chromis callipterus</name>
    <dbReference type="NCBI Taxonomy" id="8154"/>
    <lineage>
        <taxon>Eukaryota</taxon>
        <taxon>Metazoa</taxon>
        <taxon>Chordata</taxon>
        <taxon>Craniata</taxon>
        <taxon>Vertebrata</taxon>
        <taxon>Euteleostomi</taxon>
        <taxon>Actinopterygii</taxon>
        <taxon>Neopterygii</taxon>
        <taxon>Teleostei</taxon>
        <taxon>Neoteleostei</taxon>
        <taxon>Acanthomorphata</taxon>
        <taxon>Ovalentaria</taxon>
        <taxon>Cichlomorphae</taxon>
        <taxon>Cichliformes</taxon>
        <taxon>Cichlidae</taxon>
        <taxon>African cichlids</taxon>
        <taxon>Pseudocrenilabrinae</taxon>
        <taxon>Haplochromini</taxon>
        <taxon>Astatotilapia</taxon>
    </lineage>
</organism>
<proteinExistence type="inferred from homology"/>
<dbReference type="InterPro" id="IPR003961">
    <property type="entry name" value="FN3_dom"/>
</dbReference>
<dbReference type="Gene3D" id="2.60.40.10">
    <property type="entry name" value="Immunoglobulins"/>
    <property type="match status" value="4"/>
</dbReference>
<evidence type="ECO:0000256" key="10">
    <source>
        <dbReference type="SAM" id="Phobius"/>
    </source>
</evidence>
<evidence type="ECO:0000256" key="8">
    <source>
        <dbReference type="ARBA" id="ARBA00023170"/>
    </source>
</evidence>
<dbReference type="SMART" id="SM00060">
    <property type="entry name" value="FN3"/>
    <property type="match status" value="3"/>
</dbReference>
<evidence type="ECO:0000256" key="6">
    <source>
        <dbReference type="ARBA" id="ARBA00022989"/>
    </source>
</evidence>
<evidence type="ECO:0000313" key="13">
    <source>
        <dbReference type="Proteomes" id="UP000265100"/>
    </source>
</evidence>
<reference evidence="12" key="3">
    <citation type="submission" date="2025-09" db="UniProtKB">
        <authorList>
            <consortium name="Ensembl"/>
        </authorList>
    </citation>
    <scope>IDENTIFICATION</scope>
</reference>
<evidence type="ECO:0000256" key="5">
    <source>
        <dbReference type="ARBA" id="ARBA00022737"/>
    </source>
</evidence>
<dbReference type="InterPro" id="IPR036116">
    <property type="entry name" value="FN3_sf"/>
</dbReference>
<dbReference type="InterPro" id="IPR052672">
    <property type="entry name" value="Type1_Cytokine_Rcpt_Type2"/>
</dbReference>
<dbReference type="Ensembl" id="ENSACLT00000008898.2">
    <property type="protein sequence ID" value="ENSACLP00000008695.2"/>
    <property type="gene ID" value="ENSACLG00000005910.2"/>
</dbReference>
<dbReference type="PANTHER" id="PTHR48423">
    <property type="entry name" value="INTERLEUKIN-27 RECEPTOR SUBUNIT ALPHA"/>
    <property type="match status" value="1"/>
</dbReference>
<feature type="transmembrane region" description="Helical" evidence="10">
    <location>
        <begin position="6"/>
        <end position="25"/>
    </location>
</feature>
<dbReference type="Bgee" id="ENSACLG00000005910">
    <property type="expression patterns" value="Expressed in anal fin and 5 other cell types or tissues"/>
</dbReference>
<keyword evidence="6 10" id="KW-1133">Transmembrane helix</keyword>
<evidence type="ECO:0000256" key="1">
    <source>
        <dbReference type="ARBA" id="ARBA00004479"/>
    </source>
</evidence>
<dbReference type="GO" id="GO:0005886">
    <property type="term" value="C:plasma membrane"/>
    <property type="evidence" value="ECO:0007669"/>
    <property type="project" value="UniProtKB-ARBA"/>
</dbReference>
<dbReference type="GeneTree" id="ENSGT00940000159829"/>
<feature type="domain" description="Fibronectin type-III" evidence="11">
    <location>
        <begin position="529"/>
        <end position="626"/>
    </location>
</feature>
<evidence type="ECO:0000256" key="4">
    <source>
        <dbReference type="ARBA" id="ARBA00022729"/>
    </source>
</evidence>
<comment type="similarity">
    <text evidence="2">Belongs to the type I cytokine receptor family. Type 2 subfamily.</text>
</comment>
<protein>
    <recommendedName>
        <fullName evidence="11">Fibronectin type-III domain-containing protein</fullName>
    </recommendedName>
</protein>
<dbReference type="PROSITE" id="PS50853">
    <property type="entry name" value="FN3"/>
    <property type="match status" value="2"/>
</dbReference>
<keyword evidence="9" id="KW-0325">Glycoprotein</keyword>
<evidence type="ECO:0000256" key="7">
    <source>
        <dbReference type="ARBA" id="ARBA00023136"/>
    </source>
</evidence>
<gene>
    <name evidence="12" type="primary">IL12RB2</name>
</gene>
<reference evidence="12" key="2">
    <citation type="submission" date="2025-08" db="UniProtKB">
        <authorList>
            <consortium name="Ensembl"/>
        </authorList>
    </citation>
    <scope>IDENTIFICATION</scope>
</reference>
<comment type="subcellular location">
    <subcellularLocation>
        <location evidence="1">Membrane</location>
        <topology evidence="1">Single-pass type I membrane protein</topology>
    </subcellularLocation>
</comment>
<accession>A0A3P8NVH8</accession>
<dbReference type="Pfam" id="PF00041">
    <property type="entry name" value="fn3"/>
    <property type="match status" value="1"/>
</dbReference>
<reference evidence="12" key="1">
    <citation type="submission" date="2018-05" db="EMBL/GenBank/DDBJ databases">
        <authorList>
            <person name="Datahose"/>
        </authorList>
    </citation>
    <scope>NUCLEOTIDE SEQUENCE</scope>
</reference>
<evidence type="ECO:0000256" key="2">
    <source>
        <dbReference type="ARBA" id="ARBA00008921"/>
    </source>
</evidence>
<dbReference type="Proteomes" id="UP000265100">
    <property type="component" value="Chromosome 23"/>
</dbReference>
<evidence type="ECO:0000256" key="9">
    <source>
        <dbReference type="ARBA" id="ARBA00023180"/>
    </source>
</evidence>
<name>A0A3P8NVH8_ASTCA</name>
<keyword evidence="8" id="KW-0675">Receptor</keyword>
<evidence type="ECO:0000256" key="3">
    <source>
        <dbReference type="ARBA" id="ARBA00022692"/>
    </source>
</evidence>
<evidence type="ECO:0000259" key="11">
    <source>
        <dbReference type="PROSITE" id="PS50853"/>
    </source>
</evidence>
<dbReference type="CDD" id="cd00063">
    <property type="entry name" value="FN3"/>
    <property type="match status" value="1"/>
</dbReference>
<feature type="domain" description="Fibronectin type-III" evidence="11">
    <location>
        <begin position="428"/>
        <end position="528"/>
    </location>
</feature>
<dbReference type="OMA" id="WETHINT"/>